<accession>A0A174D023</accession>
<keyword evidence="3" id="KW-1185">Reference proteome</keyword>
<dbReference type="GO" id="GO:0003677">
    <property type="term" value="F:DNA binding"/>
    <property type="evidence" value="ECO:0007669"/>
    <property type="project" value="InterPro"/>
</dbReference>
<dbReference type="PROSITE" id="PS50943">
    <property type="entry name" value="HTH_CROC1"/>
    <property type="match status" value="1"/>
</dbReference>
<dbReference type="AlphaFoldDB" id="A0A174D023"/>
<dbReference type="Gene3D" id="1.10.260.40">
    <property type="entry name" value="lambda repressor-like DNA-binding domains"/>
    <property type="match status" value="1"/>
</dbReference>
<dbReference type="EMBL" id="MAPZ01000010">
    <property type="protein sequence ID" value="OBY11847.1"/>
    <property type="molecule type" value="Genomic_DNA"/>
</dbReference>
<name>A0A174D023_9CLOT</name>
<comment type="caution">
    <text evidence="2">The sequence shown here is derived from an EMBL/GenBank/DDBJ whole genome shotgun (WGS) entry which is preliminary data.</text>
</comment>
<dbReference type="SMART" id="SM00530">
    <property type="entry name" value="HTH_XRE"/>
    <property type="match status" value="1"/>
</dbReference>
<sequence length="124" mass="14854">MRIRKLRRLNRLSCKELGEIIDISLDSILHLERGVFNPTYTTILKLHNFFGDSIIVDDYSRYVLSDNNIKIKEWRKKNNIKSKDAFKIFNLSERAYWRIERTTHITLRLYKTIEPKLKELGIIS</sequence>
<proteinExistence type="predicted"/>
<evidence type="ECO:0000313" key="2">
    <source>
        <dbReference type="EMBL" id="OBY11847.1"/>
    </source>
</evidence>
<dbReference type="CDD" id="cd00093">
    <property type="entry name" value="HTH_XRE"/>
    <property type="match status" value="1"/>
</dbReference>
<dbReference type="Pfam" id="PF01381">
    <property type="entry name" value="HTH_3"/>
    <property type="match status" value="1"/>
</dbReference>
<dbReference type="Proteomes" id="UP000092714">
    <property type="component" value="Unassembled WGS sequence"/>
</dbReference>
<reference evidence="2 3" key="1">
    <citation type="submission" date="2016-06" db="EMBL/GenBank/DDBJ databases">
        <authorList>
            <person name="Kjaerup R.B."/>
            <person name="Dalgaard T.S."/>
            <person name="Juul-Madsen H.R."/>
        </authorList>
    </citation>
    <scope>NUCLEOTIDE SEQUENCE [LARGE SCALE GENOMIC DNA]</scope>
    <source>
        <strain evidence="2 3">373-A1</strain>
    </source>
</reference>
<dbReference type="InterPro" id="IPR010982">
    <property type="entry name" value="Lambda_DNA-bd_dom_sf"/>
</dbReference>
<feature type="domain" description="HTH cro/C1-type" evidence="1">
    <location>
        <begin position="3"/>
        <end position="51"/>
    </location>
</feature>
<evidence type="ECO:0000259" key="1">
    <source>
        <dbReference type="PROSITE" id="PS50943"/>
    </source>
</evidence>
<dbReference type="OrthoDB" id="5756833at2"/>
<protein>
    <recommendedName>
        <fullName evidence="1">HTH cro/C1-type domain-containing protein</fullName>
    </recommendedName>
</protein>
<dbReference type="InterPro" id="IPR001387">
    <property type="entry name" value="Cro/C1-type_HTH"/>
</dbReference>
<evidence type="ECO:0000313" key="3">
    <source>
        <dbReference type="Proteomes" id="UP000092714"/>
    </source>
</evidence>
<organism evidence="2 3">
    <name type="scientific">Clostridium paraputrificum</name>
    <dbReference type="NCBI Taxonomy" id="29363"/>
    <lineage>
        <taxon>Bacteria</taxon>
        <taxon>Bacillati</taxon>
        <taxon>Bacillota</taxon>
        <taxon>Clostridia</taxon>
        <taxon>Eubacteriales</taxon>
        <taxon>Clostridiaceae</taxon>
        <taxon>Clostridium</taxon>
    </lineage>
</organism>
<dbReference type="RefSeq" id="WP_055253895.1">
    <property type="nucleotide sequence ID" value="NZ_CYZW01000004.1"/>
</dbReference>
<gene>
    <name evidence="2" type="ORF">CP373A1_02675</name>
</gene>
<dbReference type="SUPFAM" id="SSF47413">
    <property type="entry name" value="lambda repressor-like DNA-binding domains"/>
    <property type="match status" value="1"/>
</dbReference>